<protein>
    <recommendedName>
        <fullName evidence="8">5-demethoxyubiquinone hydroxylase, mitochondrial</fullName>
        <shortName evidence="8">DMQ hydroxylase</shortName>
        <ecNumber evidence="8">1.14.99.60</ecNumber>
    </recommendedName>
    <alternativeName>
        <fullName evidence="8">Ubiquinone biosynthesis monooxygenase COQ7</fullName>
    </alternativeName>
</protein>
<dbReference type="GO" id="GO:0046872">
    <property type="term" value="F:metal ion binding"/>
    <property type="evidence" value="ECO:0007669"/>
    <property type="project" value="UniProtKB-KW"/>
</dbReference>
<dbReference type="PANTHER" id="PTHR11237">
    <property type="entry name" value="COENZYME Q10 BIOSYNTHESIS PROTEIN 7"/>
    <property type="match status" value="1"/>
</dbReference>
<evidence type="ECO:0000313" key="9">
    <source>
        <dbReference type="EnsemblMetazoa" id="tetur11g05620.1"/>
    </source>
</evidence>
<dbReference type="GO" id="GO:0031314">
    <property type="term" value="C:extrinsic component of mitochondrial inner membrane"/>
    <property type="evidence" value="ECO:0007669"/>
    <property type="project" value="UniProtKB-UniRule"/>
</dbReference>
<comment type="subcellular location">
    <subcellularLocation>
        <location evidence="8">Mitochondrion inner membrane</location>
        <topology evidence="8">Peripheral membrane protein</topology>
        <orientation evidence="8">Matrix side</orientation>
    </subcellularLocation>
</comment>
<dbReference type="PANTHER" id="PTHR11237:SF4">
    <property type="entry name" value="5-DEMETHOXYUBIQUINONE HYDROXYLASE, MITOCHONDRIAL"/>
    <property type="match status" value="1"/>
</dbReference>
<dbReference type="InterPro" id="IPR009078">
    <property type="entry name" value="Ferritin-like_SF"/>
</dbReference>
<keyword evidence="2 8" id="KW-0831">Ubiquinone biosynthesis</keyword>
<dbReference type="InterPro" id="IPR011566">
    <property type="entry name" value="Ubq_synth_Coq7"/>
</dbReference>
<proteinExistence type="inferred from homology"/>
<dbReference type="UniPathway" id="UPA00232"/>
<feature type="binding site" evidence="8">
    <location>
        <position position="59"/>
    </location>
    <ligand>
        <name>Fe cation</name>
        <dbReference type="ChEBI" id="CHEBI:24875"/>
        <label>1</label>
    </ligand>
</feature>
<sequence length="183" mass="20962">MAGYLGRFRHRMYDRIIRVDHAGELGADRIYFGQMLALRSRYPEKAAIIQKMWDQEKVHLNKFEYYAAKHRARKSMLLPIWQAGAFGLGFVPALLGPNAAMAVTEAVEKVIVQHYDSQLRELMADDPVKNEEMIKTISQFRDEEQHHHDCALEHDAKKAPGYQLLSVAVENICKVAVKVAEKI</sequence>
<keyword evidence="3 8" id="KW-0479">Metal-binding</keyword>
<comment type="similarity">
    <text evidence="8">Belongs to the COQ7 family.</text>
</comment>
<dbReference type="OMA" id="WSTAVMG"/>
<dbReference type="GO" id="GO:0006744">
    <property type="term" value="P:ubiquinone biosynthetic process"/>
    <property type="evidence" value="ECO:0007669"/>
    <property type="project" value="UniProtKB-UniRule"/>
</dbReference>
<dbReference type="GO" id="GO:0005634">
    <property type="term" value="C:nucleus"/>
    <property type="evidence" value="ECO:0007669"/>
    <property type="project" value="TreeGrafter"/>
</dbReference>
<dbReference type="EC" id="1.14.99.60" evidence="8"/>
<dbReference type="Proteomes" id="UP000015104">
    <property type="component" value="Unassembled WGS sequence"/>
</dbReference>
<dbReference type="HAMAP" id="MF_01658">
    <property type="entry name" value="COQ7"/>
    <property type="match status" value="1"/>
</dbReference>
<dbReference type="EMBL" id="CAEY01000080">
    <property type="status" value="NOT_ANNOTATED_CDS"/>
    <property type="molecule type" value="Genomic_DNA"/>
</dbReference>
<dbReference type="KEGG" id="tut:107364149"/>
<feature type="binding site" evidence="8">
    <location>
        <position position="144"/>
    </location>
    <ligand>
        <name>Fe cation</name>
        <dbReference type="ChEBI" id="CHEBI:24875"/>
        <label>2</label>
    </ligand>
</feature>
<comment type="subunit">
    <text evidence="8">Component of a multi-subunit COQ enzyme complex.</text>
</comment>
<comment type="function">
    <text evidence="8">Catalyzes the hydroxylation of 2-polyprenyl-3-methyl-6-methoxy-1,4-benzoquinol (DMQH2) during ubiquinone biosynthesis. Has also a structural role in the COQ enzyme complex, stabilizing other COQ polypeptides. Involved in lifespan determination in a ubiquinone-independent manner.</text>
</comment>
<keyword evidence="5 8" id="KW-0408">Iron</keyword>
<accession>T1KHU2</accession>
<dbReference type="GO" id="GO:0010468">
    <property type="term" value="P:regulation of gene expression"/>
    <property type="evidence" value="ECO:0007669"/>
    <property type="project" value="TreeGrafter"/>
</dbReference>
<dbReference type="AlphaFoldDB" id="T1KHU2"/>
<comment type="cofactor">
    <cofactor evidence="8">
        <name>Fe cation</name>
        <dbReference type="ChEBI" id="CHEBI:24875"/>
    </cofactor>
    <text evidence="8">Binds 2 iron ions per subunit.</text>
</comment>
<evidence type="ECO:0000256" key="3">
    <source>
        <dbReference type="ARBA" id="ARBA00022723"/>
    </source>
</evidence>
<evidence type="ECO:0000256" key="2">
    <source>
        <dbReference type="ARBA" id="ARBA00022688"/>
    </source>
</evidence>
<dbReference type="GO" id="GO:0008682">
    <property type="term" value="F:3-demethoxyubiquinol 3-hydroxylase activity"/>
    <property type="evidence" value="ECO:0007669"/>
    <property type="project" value="UniProtKB-EC"/>
</dbReference>
<dbReference type="SUPFAM" id="SSF47240">
    <property type="entry name" value="Ferritin-like"/>
    <property type="match status" value="1"/>
</dbReference>
<dbReference type="STRING" id="32264.T1KHU2"/>
<keyword evidence="8" id="KW-0496">Mitochondrion</keyword>
<dbReference type="GO" id="GO:2000377">
    <property type="term" value="P:regulation of reactive oxygen species metabolic process"/>
    <property type="evidence" value="ECO:0007669"/>
    <property type="project" value="TreeGrafter"/>
</dbReference>
<dbReference type="Pfam" id="PF03232">
    <property type="entry name" value="COQ7"/>
    <property type="match status" value="1"/>
</dbReference>
<keyword evidence="8" id="KW-0999">Mitochondrion inner membrane</keyword>
<keyword evidence="7 8" id="KW-0472">Membrane</keyword>
<keyword evidence="4 8" id="KW-0560">Oxidoreductase</keyword>
<feature type="binding site" evidence="8">
    <location>
        <position position="144"/>
    </location>
    <ligand>
        <name>Fe cation</name>
        <dbReference type="ChEBI" id="CHEBI:24875"/>
        <label>1</label>
    </ligand>
</feature>
<dbReference type="EnsemblMetazoa" id="tetur11g05620.1">
    <property type="protein sequence ID" value="tetur11g05620.1"/>
    <property type="gene ID" value="tetur11g05620"/>
</dbReference>
<evidence type="ECO:0000256" key="7">
    <source>
        <dbReference type="ARBA" id="ARBA00023136"/>
    </source>
</evidence>
<evidence type="ECO:0000256" key="5">
    <source>
        <dbReference type="ARBA" id="ARBA00023004"/>
    </source>
</evidence>
<dbReference type="HOGENOM" id="CLU_071892_2_0_1"/>
<keyword evidence="10" id="KW-1185">Reference proteome</keyword>
<feature type="binding site" evidence="8">
    <location>
        <position position="24"/>
    </location>
    <ligand>
        <name>Fe cation</name>
        <dbReference type="ChEBI" id="CHEBI:24875"/>
        <label>1</label>
    </ligand>
</feature>
<dbReference type="GO" id="GO:0008340">
    <property type="term" value="P:determination of adult lifespan"/>
    <property type="evidence" value="ECO:0007669"/>
    <property type="project" value="TreeGrafter"/>
</dbReference>
<dbReference type="CDD" id="cd01042">
    <property type="entry name" value="DMQH"/>
    <property type="match status" value="1"/>
</dbReference>
<evidence type="ECO:0000256" key="1">
    <source>
        <dbReference type="ARBA" id="ARBA00004749"/>
    </source>
</evidence>
<name>T1KHU2_TETUR</name>
<comment type="pathway">
    <text evidence="1 8">Cofactor biosynthesis; ubiquinone biosynthesis.</text>
</comment>
<evidence type="ECO:0000313" key="10">
    <source>
        <dbReference type="Proteomes" id="UP000015104"/>
    </source>
</evidence>
<feature type="binding site" evidence="8">
    <location>
        <position position="108"/>
    </location>
    <ligand>
        <name>Fe cation</name>
        <dbReference type="ChEBI" id="CHEBI:24875"/>
        <label>2</label>
    </ligand>
</feature>
<dbReference type="eggNOG" id="KOG4061">
    <property type="taxonomic scope" value="Eukaryota"/>
</dbReference>
<evidence type="ECO:0000256" key="4">
    <source>
        <dbReference type="ARBA" id="ARBA00023002"/>
    </source>
</evidence>
<keyword evidence="6 8" id="KW-0503">Monooxygenase</keyword>
<dbReference type="OrthoDB" id="275371at2759"/>
<gene>
    <name evidence="9" type="primary">107364149</name>
</gene>
<feature type="binding site" evidence="8">
    <location>
        <position position="56"/>
    </location>
    <ligand>
        <name>Fe cation</name>
        <dbReference type="ChEBI" id="CHEBI:24875"/>
        <label>2</label>
    </ligand>
</feature>
<feature type="binding site" evidence="8">
    <location>
        <position position="56"/>
    </location>
    <ligand>
        <name>Fe cation</name>
        <dbReference type="ChEBI" id="CHEBI:24875"/>
        <label>1</label>
    </ligand>
</feature>
<comment type="catalytic activity">
    <reaction evidence="8">
        <text>a 5-methoxy-2-methyl-3-(all-trans-polyprenyl)benzene-1,4-diol + AH2 + O2 = a 3-demethylubiquinol + A + H2O</text>
        <dbReference type="Rhea" id="RHEA:50908"/>
        <dbReference type="Rhea" id="RHEA-COMP:10859"/>
        <dbReference type="Rhea" id="RHEA-COMP:10914"/>
        <dbReference type="ChEBI" id="CHEBI:13193"/>
        <dbReference type="ChEBI" id="CHEBI:15377"/>
        <dbReference type="ChEBI" id="CHEBI:15379"/>
        <dbReference type="ChEBI" id="CHEBI:17499"/>
        <dbReference type="ChEBI" id="CHEBI:84167"/>
        <dbReference type="ChEBI" id="CHEBI:84422"/>
        <dbReference type="EC" id="1.14.99.60"/>
    </reaction>
</comment>
<dbReference type="GO" id="GO:0016709">
    <property type="term" value="F:oxidoreductase activity, acting on paired donors, with incorporation or reduction of molecular oxygen, NAD(P)H as one donor, and incorporation of one atom of oxygen"/>
    <property type="evidence" value="ECO:0007669"/>
    <property type="project" value="UniProtKB-UniRule"/>
</dbReference>
<evidence type="ECO:0000256" key="6">
    <source>
        <dbReference type="ARBA" id="ARBA00023033"/>
    </source>
</evidence>
<reference evidence="10" key="1">
    <citation type="submission" date="2011-08" db="EMBL/GenBank/DDBJ databases">
        <authorList>
            <person name="Rombauts S."/>
        </authorList>
    </citation>
    <scope>NUCLEOTIDE SEQUENCE</scope>
    <source>
        <strain evidence="10">London</strain>
    </source>
</reference>
<evidence type="ECO:0000256" key="8">
    <source>
        <dbReference type="HAMAP-Rule" id="MF_03194"/>
    </source>
</evidence>
<feature type="binding site" evidence="8">
    <location>
        <position position="147"/>
    </location>
    <ligand>
        <name>Fe cation</name>
        <dbReference type="ChEBI" id="CHEBI:24875"/>
        <label>2</label>
    </ligand>
</feature>
<reference evidence="9" key="2">
    <citation type="submission" date="2015-06" db="UniProtKB">
        <authorList>
            <consortium name="EnsemblMetazoa"/>
        </authorList>
    </citation>
    <scope>IDENTIFICATION</scope>
</reference>
<organism evidence="9 10">
    <name type="scientific">Tetranychus urticae</name>
    <name type="common">Two-spotted spider mite</name>
    <dbReference type="NCBI Taxonomy" id="32264"/>
    <lineage>
        <taxon>Eukaryota</taxon>
        <taxon>Metazoa</taxon>
        <taxon>Ecdysozoa</taxon>
        <taxon>Arthropoda</taxon>
        <taxon>Chelicerata</taxon>
        <taxon>Arachnida</taxon>
        <taxon>Acari</taxon>
        <taxon>Acariformes</taxon>
        <taxon>Trombidiformes</taxon>
        <taxon>Prostigmata</taxon>
        <taxon>Eleutherengona</taxon>
        <taxon>Raphignathae</taxon>
        <taxon>Tetranychoidea</taxon>
        <taxon>Tetranychidae</taxon>
        <taxon>Tetranychus</taxon>
    </lineage>
</organism>